<comment type="similarity">
    <text evidence="1">Belongs to the SIMIBI class G3E GTPase family. ArgK/MeaB subfamily.</text>
</comment>
<dbReference type="SUPFAM" id="SSF52540">
    <property type="entry name" value="P-loop containing nucleoside triphosphate hydrolases"/>
    <property type="match status" value="1"/>
</dbReference>
<evidence type="ECO:0000256" key="1">
    <source>
        <dbReference type="ARBA" id="ARBA00009625"/>
    </source>
</evidence>
<evidence type="ECO:0000256" key="3">
    <source>
        <dbReference type="ARBA" id="ARBA00022801"/>
    </source>
</evidence>
<dbReference type="CDD" id="cd03114">
    <property type="entry name" value="MMAA-like"/>
    <property type="match status" value="1"/>
</dbReference>
<proteinExistence type="inferred from homology"/>
<gene>
    <name evidence="6" type="primary">meaB</name>
    <name evidence="6" type="ORF">JQC72_15750</name>
</gene>
<evidence type="ECO:0000256" key="5">
    <source>
        <dbReference type="ARBA" id="ARBA00023186"/>
    </source>
</evidence>
<dbReference type="RefSeq" id="WP_205497337.1">
    <property type="nucleotide sequence ID" value="NZ_JAFHAP010000019.1"/>
</dbReference>
<dbReference type="Proteomes" id="UP001177120">
    <property type="component" value="Unassembled WGS sequence"/>
</dbReference>
<dbReference type="PANTHER" id="PTHR43087">
    <property type="entry name" value="LYSINE/ARGININE/ORNITHINE TRANSPORT SYSTEM KINASE"/>
    <property type="match status" value="1"/>
</dbReference>
<reference evidence="6" key="1">
    <citation type="journal article" date="2024" name="Int. J. Syst. Evol. Microbiol.">
        <title>Polycladomyces zharkentensis sp. nov., a novel thermophilic cellulose- and starch-degrading member of the Bacillota from a geothermal aquifer in Kazakhstan.</title>
        <authorList>
            <person name="Mashzhan A."/>
            <person name="Kistaubayeva A."/>
            <person name="Javier-Lopez R."/>
            <person name="Bissenova U."/>
            <person name="Bissenbay A."/>
            <person name="Birkeland N.K."/>
        </authorList>
    </citation>
    <scope>NUCLEOTIDE SEQUENCE</scope>
    <source>
        <strain evidence="6">ZKZ2T</strain>
    </source>
</reference>
<dbReference type="PANTHER" id="PTHR43087:SF1">
    <property type="entry name" value="LAO_AO TRANSPORT SYSTEM ATPASE"/>
    <property type="match status" value="1"/>
</dbReference>
<organism evidence="6 7">
    <name type="scientific">Polycladomyces zharkentensis</name>
    <dbReference type="NCBI Taxonomy" id="2807616"/>
    <lineage>
        <taxon>Bacteria</taxon>
        <taxon>Bacillati</taxon>
        <taxon>Bacillota</taxon>
        <taxon>Bacilli</taxon>
        <taxon>Bacillales</taxon>
        <taxon>Thermoactinomycetaceae</taxon>
        <taxon>Polycladomyces</taxon>
    </lineage>
</organism>
<keyword evidence="3" id="KW-0378">Hydrolase</keyword>
<evidence type="ECO:0000313" key="6">
    <source>
        <dbReference type="EMBL" id="MBN2910947.1"/>
    </source>
</evidence>
<keyword evidence="4" id="KW-0342">GTP-binding</keyword>
<dbReference type="Gene3D" id="1.20.5.170">
    <property type="match status" value="1"/>
</dbReference>
<comment type="caution">
    <text evidence="6">The sequence shown here is derived from an EMBL/GenBank/DDBJ whole genome shotgun (WGS) entry which is preliminary data.</text>
</comment>
<name>A0ABS2WN62_9BACL</name>
<dbReference type="InterPro" id="IPR005129">
    <property type="entry name" value="GTPase_ArgK"/>
</dbReference>
<dbReference type="Pfam" id="PF03308">
    <property type="entry name" value="MeaB"/>
    <property type="match status" value="1"/>
</dbReference>
<evidence type="ECO:0000256" key="2">
    <source>
        <dbReference type="ARBA" id="ARBA00022741"/>
    </source>
</evidence>
<evidence type="ECO:0000256" key="4">
    <source>
        <dbReference type="ARBA" id="ARBA00023134"/>
    </source>
</evidence>
<accession>A0ABS2WN62</accession>
<dbReference type="InterPro" id="IPR027417">
    <property type="entry name" value="P-loop_NTPase"/>
</dbReference>
<dbReference type="NCBIfam" id="TIGR00750">
    <property type="entry name" value="lao"/>
    <property type="match status" value="1"/>
</dbReference>
<keyword evidence="7" id="KW-1185">Reference proteome</keyword>
<sequence>MNAWVRDIRQRNRRAIARAITCLESGEERKRTALLEALYPYTGRAWVIGWTGPPGAGKSTLTDRMIRHLRKQGRTVGVIAVDPTSPFTGGALLGDRVRMTAHTLDEGVFIRSMGSRGSLGGLSRATGEAVRVLDAAGYDVIFVETVGVGQSEVDIMHLADTVALVVTPGAGDTIQVFKAGVMEIADLFVVNKADLDGARKLIAQLEEMLDIAKHDHVWRPPVVSTVSTRGQGMDRLWEALTAHRDFLEQSGEWNRRRLRRLRRELLAIMEERLHREIQSWLSRPEVATDLDRVERREIGPHQVADQWWGQIRGKSDGGDHSE</sequence>
<dbReference type="EMBL" id="JAFHAP010000019">
    <property type="protein sequence ID" value="MBN2910947.1"/>
    <property type="molecule type" value="Genomic_DNA"/>
</dbReference>
<evidence type="ECO:0000313" key="7">
    <source>
        <dbReference type="Proteomes" id="UP001177120"/>
    </source>
</evidence>
<protein>
    <submittedName>
        <fullName evidence="6">Methylmalonyl Co-A mutase-associated GTPase MeaB</fullName>
    </submittedName>
</protein>
<keyword evidence="5" id="KW-0143">Chaperone</keyword>
<dbReference type="InterPro" id="IPR052040">
    <property type="entry name" value="GTPase/Isobutyryl-CoA_mutase"/>
</dbReference>
<dbReference type="Gene3D" id="3.40.50.300">
    <property type="entry name" value="P-loop containing nucleotide triphosphate hydrolases"/>
    <property type="match status" value="1"/>
</dbReference>
<keyword evidence="2" id="KW-0547">Nucleotide-binding</keyword>